<keyword evidence="3" id="KW-1185">Reference proteome</keyword>
<dbReference type="RefSeq" id="WP_182597143.1">
    <property type="nucleotide sequence ID" value="NZ_JACIVA010000060.1"/>
</dbReference>
<dbReference type="AlphaFoldDB" id="A0A7W3UMS9"/>
<evidence type="ECO:0000313" key="3">
    <source>
        <dbReference type="Proteomes" id="UP000517106"/>
    </source>
</evidence>
<reference evidence="2 3" key="1">
    <citation type="submission" date="2020-07" db="EMBL/GenBank/DDBJ databases">
        <title>Description of Limosilactobacillus balticus sp. nov., Limosilactobacillus agrestis sp. nov., Limosilactobacillus albertensis sp. nov., Limosilactobacillus rudii sp. nov., Limosilactobacillus fastidiosus sp. nov., five novel Limosilactobacillus species isolated from the vertebrate gastrointestinal tract, and proposal of 6 subspecies of Limosilactobacillus reuteri adapted to the gastrointestinal tract of specific vertebrate hosts.</title>
        <authorList>
            <person name="Li F."/>
            <person name="Cheng C."/>
            <person name="Zheng J."/>
            <person name="Quevedo R.M."/>
            <person name="Li J."/>
            <person name="Roos S."/>
            <person name="Gaenzle M.G."/>
            <person name="Walter J."/>
        </authorList>
    </citation>
    <scope>NUCLEOTIDE SEQUENCE [LARGE SCALE GENOMIC DNA]</scope>
    <source>
        <strain evidence="2 3">STM2_1</strain>
    </source>
</reference>
<protein>
    <submittedName>
        <fullName evidence="2">Uncharacterized protein</fullName>
    </submittedName>
</protein>
<comment type="caution">
    <text evidence="2">The sequence shown here is derived from an EMBL/GenBank/DDBJ whole genome shotgun (WGS) entry which is preliminary data.</text>
</comment>
<gene>
    <name evidence="2" type="ORF">H5S09_10940</name>
</gene>
<name>A0A7W3UMS9_9LACO</name>
<keyword evidence="1" id="KW-1133">Transmembrane helix</keyword>
<accession>A0A7W3UMS9</accession>
<evidence type="ECO:0000256" key="1">
    <source>
        <dbReference type="SAM" id="Phobius"/>
    </source>
</evidence>
<keyword evidence="1" id="KW-0812">Transmembrane</keyword>
<dbReference type="EMBL" id="JACIVA010000060">
    <property type="protein sequence ID" value="MBB1098441.1"/>
    <property type="molecule type" value="Genomic_DNA"/>
</dbReference>
<keyword evidence="1" id="KW-0472">Membrane</keyword>
<evidence type="ECO:0000313" key="2">
    <source>
        <dbReference type="EMBL" id="MBB1098441.1"/>
    </source>
</evidence>
<feature type="transmembrane region" description="Helical" evidence="1">
    <location>
        <begin position="12"/>
        <end position="37"/>
    </location>
</feature>
<sequence length="45" mass="5269">MTLIDFNSAWIASTVIITLMTMFGLSFIISFIFWLVYHQNIRKGQ</sequence>
<proteinExistence type="predicted"/>
<dbReference type="Proteomes" id="UP000517106">
    <property type="component" value="Unassembled WGS sequence"/>
</dbReference>
<organism evidence="2 3">
    <name type="scientific">Limosilactobacillus rudii</name>
    <dbReference type="NCBI Taxonomy" id="2759755"/>
    <lineage>
        <taxon>Bacteria</taxon>
        <taxon>Bacillati</taxon>
        <taxon>Bacillota</taxon>
        <taxon>Bacilli</taxon>
        <taxon>Lactobacillales</taxon>
        <taxon>Lactobacillaceae</taxon>
        <taxon>Limosilactobacillus</taxon>
    </lineage>
</organism>